<reference evidence="1 2" key="1">
    <citation type="journal article" date="2015" name="Microbiome">
        <title>Genomic resolution of linkages in carbon, nitrogen, and sulfur cycling among widespread estuary sediment bacteria.</title>
        <authorList>
            <person name="Baker B.J."/>
            <person name="Lazar C.S."/>
            <person name="Teske A.P."/>
            <person name="Dick G.J."/>
        </authorList>
    </citation>
    <scope>NUCLEOTIDE SEQUENCE [LARGE SCALE GENOMIC DNA]</scope>
    <source>
        <strain evidence="1">DG_78</strain>
    </source>
</reference>
<accession>A0A0S7YHU8</accession>
<sequence>MAENYYRLDENILPTVKLVIFLKHGYYLKALKYAEKKGLQSNFHKYIFFYPGLILDLLNKGKPTYLQKKILRLPVFNKEIPVYNVKFLGNVVIHKNQKYLRTKLAPKECAFCIHVALRIGESHKKIPLDVLYKNFWPHSTHPTRNLSHLLTKIKKELRIPPHLLVVSYKKDEEAIINKGIYFTTDYSEFNEAIIQAHAFLRAGE</sequence>
<name>A0A0S7YHU8_UNCT6</name>
<dbReference type="Proteomes" id="UP000051012">
    <property type="component" value="Unassembled WGS sequence"/>
</dbReference>
<proteinExistence type="predicted"/>
<comment type="caution">
    <text evidence="1">The sequence shown here is derived from an EMBL/GenBank/DDBJ whole genome shotgun (WGS) entry which is preliminary data.</text>
</comment>
<evidence type="ECO:0000313" key="2">
    <source>
        <dbReference type="Proteomes" id="UP000051012"/>
    </source>
</evidence>
<dbReference type="EMBL" id="LJNI01000021">
    <property type="protein sequence ID" value="KPJ73947.1"/>
    <property type="molecule type" value="Genomic_DNA"/>
</dbReference>
<gene>
    <name evidence="1" type="ORF">AMJ52_02570</name>
</gene>
<protein>
    <submittedName>
        <fullName evidence="1">Uncharacterized protein</fullName>
    </submittedName>
</protein>
<evidence type="ECO:0000313" key="1">
    <source>
        <dbReference type="EMBL" id="KPJ73947.1"/>
    </source>
</evidence>
<dbReference type="AlphaFoldDB" id="A0A0S7YHU8"/>
<organism evidence="1 2">
    <name type="scientific">candidate division TA06 bacterium DG_78</name>
    <dbReference type="NCBI Taxonomy" id="1703772"/>
    <lineage>
        <taxon>Bacteria</taxon>
        <taxon>Bacteria division TA06</taxon>
    </lineage>
</organism>